<evidence type="ECO:0000313" key="4">
    <source>
        <dbReference type="Proteomes" id="UP001595868"/>
    </source>
</evidence>
<dbReference type="PANTHER" id="PTHR30404">
    <property type="entry name" value="N-ACETYLMURAMOYL-L-ALANINE AMIDASE"/>
    <property type="match status" value="1"/>
</dbReference>
<protein>
    <submittedName>
        <fullName evidence="3">N-acetylmuramoyl-L-alanine amidase</fullName>
    </submittedName>
</protein>
<dbReference type="InterPro" id="IPR002508">
    <property type="entry name" value="MurNAc-LAA_cat"/>
</dbReference>
<dbReference type="Pfam" id="PF01471">
    <property type="entry name" value="PG_binding_1"/>
    <property type="match status" value="2"/>
</dbReference>
<dbReference type="InterPro" id="IPR050695">
    <property type="entry name" value="N-acetylmuramoyl_amidase_3"/>
</dbReference>
<evidence type="ECO:0000313" key="3">
    <source>
        <dbReference type="EMBL" id="MFC4106517.1"/>
    </source>
</evidence>
<dbReference type="SMART" id="SM00646">
    <property type="entry name" value="Ami_3"/>
    <property type="match status" value="1"/>
</dbReference>
<dbReference type="InterPro" id="IPR002477">
    <property type="entry name" value="Peptidoglycan-bd-like"/>
</dbReference>
<evidence type="ECO:0000259" key="2">
    <source>
        <dbReference type="SMART" id="SM00646"/>
    </source>
</evidence>
<name>A0ABV8KKS3_9ACTN</name>
<comment type="caution">
    <text evidence="3">The sequence shown here is derived from an EMBL/GenBank/DDBJ whole genome shotgun (WGS) entry which is preliminary data.</text>
</comment>
<dbReference type="InterPro" id="IPR036365">
    <property type="entry name" value="PGBD-like_sf"/>
</dbReference>
<dbReference type="InterPro" id="IPR036366">
    <property type="entry name" value="PGBDSf"/>
</dbReference>
<dbReference type="SUPFAM" id="SSF47090">
    <property type="entry name" value="PGBD-like"/>
    <property type="match status" value="2"/>
</dbReference>
<organism evidence="3 4">
    <name type="scientific">Micromonospora zhanjiangensis</name>
    <dbReference type="NCBI Taxonomy" id="1522057"/>
    <lineage>
        <taxon>Bacteria</taxon>
        <taxon>Bacillati</taxon>
        <taxon>Actinomycetota</taxon>
        <taxon>Actinomycetes</taxon>
        <taxon>Micromonosporales</taxon>
        <taxon>Micromonosporaceae</taxon>
        <taxon>Micromonospora</taxon>
    </lineage>
</organism>
<evidence type="ECO:0000256" key="1">
    <source>
        <dbReference type="ARBA" id="ARBA00022801"/>
    </source>
</evidence>
<gene>
    <name evidence="3" type="ORF">ACFOX0_11295</name>
</gene>
<accession>A0ABV8KKS3</accession>
<dbReference type="RefSeq" id="WP_377544509.1">
    <property type="nucleotide sequence ID" value="NZ_JBHSBN010000006.1"/>
</dbReference>
<feature type="domain" description="MurNAc-LAA" evidence="2">
    <location>
        <begin position="241"/>
        <end position="356"/>
    </location>
</feature>
<keyword evidence="1" id="KW-0378">Hydrolase</keyword>
<dbReference type="Proteomes" id="UP001595868">
    <property type="component" value="Unassembled WGS sequence"/>
</dbReference>
<dbReference type="Pfam" id="PF01520">
    <property type="entry name" value="Amidase_3"/>
    <property type="match status" value="1"/>
</dbReference>
<dbReference type="CDD" id="cd02696">
    <property type="entry name" value="MurNAc-LAA"/>
    <property type="match status" value="1"/>
</dbReference>
<dbReference type="Gene3D" id="3.40.630.40">
    <property type="entry name" value="Zn-dependent exopeptidases"/>
    <property type="match status" value="1"/>
</dbReference>
<dbReference type="Gene3D" id="1.10.101.10">
    <property type="entry name" value="PGBD-like superfamily/PGBD"/>
    <property type="match status" value="2"/>
</dbReference>
<dbReference type="SUPFAM" id="SSF53187">
    <property type="entry name" value="Zn-dependent exopeptidases"/>
    <property type="match status" value="1"/>
</dbReference>
<keyword evidence="4" id="KW-1185">Reference proteome</keyword>
<sequence>MRPIRRGDRGAAVREIRDILAALDLLVDGGRQDDEFEWETEHAVRAFQQSRGLSVDGRVGAETWRALDAARWRLGARTLYHAVPDPLAGEDVRALQERLLEMGYDVGRADSLYGARTARAVAQFQREVGLKADGSCGPQTMNALRRLGRKVVGGRPQWLREVDAFGQSGPDLVGKVIVIDPGHGGSDPGVVVPDGALRWTEADLAYDLATRLEGRLAAAGMRVHLTRGPAAAVAVSDLARAETANELGGDLLISLHVDGHHNPEADGVATYHYGTGNGVTSTVGERLAGLVQREIVVRTGMRDCHIHAKTWELLRLTRMPAVRVDVGYLTSPVDRARLVDPRFRDRVVEAVVAAVQRMYFPVERDVPTGSIDVSELRAAVVPAGRPD</sequence>
<dbReference type="PANTHER" id="PTHR30404:SF0">
    <property type="entry name" value="N-ACETYLMURAMOYL-L-ALANINE AMIDASE AMIC"/>
    <property type="match status" value="1"/>
</dbReference>
<dbReference type="EMBL" id="JBHSBN010000006">
    <property type="protein sequence ID" value="MFC4106517.1"/>
    <property type="molecule type" value="Genomic_DNA"/>
</dbReference>
<reference evidence="4" key="1">
    <citation type="journal article" date="2019" name="Int. J. Syst. Evol. Microbiol.">
        <title>The Global Catalogue of Microorganisms (GCM) 10K type strain sequencing project: providing services to taxonomists for standard genome sequencing and annotation.</title>
        <authorList>
            <consortium name="The Broad Institute Genomics Platform"/>
            <consortium name="The Broad Institute Genome Sequencing Center for Infectious Disease"/>
            <person name="Wu L."/>
            <person name="Ma J."/>
        </authorList>
    </citation>
    <scope>NUCLEOTIDE SEQUENCE [LARGE SCALE GENOMIC DNA]</scope>
    <source>
        <strain evidence="4">2902at01</strain>
    </source>
</reference>
<proteinExistence type="predicted"/>